<sequence>LQGSAGVDAVDYFEGGCTHTNACKRQTQHFKLRTDSQYKSVASCRSTLYCRRYDCYQASVQGKLYKSKYLHARIKLSVLNSKVIDLFMQKRI</sequence>
<dbReference type="Proteomes" id="UP000694892">
    <property type="component" value="Chromosome 7S"/>
</dbReference>
<gene>
    <name evidence="1" type="ORF">XELAEV_18037028mg</name>
</gene>
<evidence type="ECO:0000313" key="1">
    <source>
        <dbReference type="EMBL" id="OCT70107.1"/>
    </source>
</evidence>
<feature type="non-terminal residue" evidence="1">
    <location>
        <position position="1"/>
    </location>
</feature>
<reference evidence="2" key="1">
    <citation type="journal article" date="2016" name="Nature">
        <title>Genome evolution in the allotetraploid frog Xenopus laevis.</title>
        <authorList>
            <person name="Session A.M."/>
            <person name="Uno Y."/>
            <person name="Kwon T."/>
            <person name="Chapman J.A."/>
            <person name="Toyoda A."/>
            <person name="Takahashi S."/>
            <person name="Fukui A."/>
            <person name="Hikosaka A."/>
            <person name="Suzuki A."/>
            <person name="Kondo M."/>
            <person name="van Heeringen S.J."/>
            <person name="Quigley I."/>
            <person name="Heinz S."/>
            <person name="Ogino H."/>
            <person name="Ochi H."/>
            <person name="Hellsten U."/>
            <person name="Lyons J.B."/>
            <person name="Simakov O."/>
            <person name="Putnam N."/>
            <person name="Stites J."/>
            <person name="Kuroki Y."/>
            <person name="Tanaka T."/>
            <person name="Michiue T."/>
            <person name="Watanabe M."/>
            <person name="Bogdanovic O."/>
            <person name="Lister R."/>
            <person name="Georgiou G."/>
            <person name="Paranjpe S.S."/>
            <person name="van Kruijsbergen I."/>
            <person name="Shu S."/>
            <person name="Carlson J."/>
            <person name="Kinoshita T."/>
            <person name="Ohta Y."/>
            <person name="Mawaribuchi S."/>
            <person name="Jenkins J."/>
            <person name="Grimwood J."/>
            <person name="Schmutz J."/>
            <person name="Mitros T."/>
            <person name="Mozaffari S.V."/>
            <person name="Suzuki Y."/>
            <person name="Haramoto Y."/>
            <person name="Yamamoto T.S."/>
            <person name="Takagi C."/>
            <person name="Heald R."/>
            <person name="Miller K."/>
            <person name="Haudenschild C."/>
            <person name="Kitzman J."/>
            <person name="Nakayama T."/>
            <person name="Izutsu Y."/>
            <person name="Robert J."/>
            <person name="Fortriede J."/>
            <person name="Burns K."/>
            <person name="Lotay V."/>
            <person name="Karimi K."/>
            <person name="Yasuoka Y."/>
            <person name="Dichmann D.S."/>
            <person name="Flajnik M.F."/>
            <person name="Houston D.W."/>
            <person name="Shendure J."/>
            <person name="DuPasquier L."/>
            <person name="Vize P.D."/>
            <person name="Zorn A.M."/>
            <person name="Ito M."/>
            <person name="Marcotte E.M."/>
            <person name="Wallingford J.B."/>
            <person name="Ito Y."/>
            <person name="Asashima M."/>
            <person name="Ueno N."/>
            <person name="Matsuda Y."/>
            <person name="Veenstra G.J."/>
            <person name="Fujiyama A."/>
            <person name="Harland R.M."/>
            <person name="Taira M."/>
            <person name="Rokhsar D.S."/>
        </authorList>
    </citation>
    <scope>NUCLEOTIDE SEQUENCE [LARGE SCALE GENOMIC DNA]</scope>
    <source>
        <strain evidence="2">J</strain>
    </source>
</reference>
<evidence type="ECO:0000313" key="2">
    <source>
        <dbReference type="Proteomes" id="UP000694892"/>
    </source>
</evidence>
<name>A0A974CBX5_XENLA</name>
<protein>
    <submittedName>
        <fullName evidence="1">Uncharacterized protein</fullName>
    </submittedName>
</protein>
<proteinExistence type="predicted"/>
<dbReference type="AlphaFoldDB" id="A0A974CBX5"/>
<organism evidence="1 2">
    <name type="scientific">Xenopus laevis</name>
    <name type="common">African clawed frog</name>
    <dbReference type="NCBI Taxonomy" id="8355"/>
    <lineage>
        <taxon>Eukaryota</taxon>
        <taxon>Metazoa</taxon>
        <taxon>Chordata</taxon>
        <taxon>Craniata</taxon>
        <taxon>Vertebrata</taxon>
        <taxon>Euteleostomi</taxon>
        <taxon>Amphibia</taxon>
        <taxon>Batrachia</taxon>
        <taxon>Anura</taxon>
        <taxon>Pipoidea</taxon>
        <taxon>Pipidae</taxon>
        <taxon>Xenopodinae</taxon>
        <taxon>Xenopus</taxon>
        <taxon>Xenopus</taxon>
    </lineage>
</organism>
<accession>A0A974CBX5</accession>
<dbReference type="EMBL" id="CM004479">
    <property type="protein sequence ID" value="OCT70107.1"/>
    <property type="molecule type" value="Genomic_DNA"/>
</dbReference>